<sequence>MGTDTINYQRTDQKQQTPFQIAKFVGAADFCLVRSQDLILETSTSGFNSSARTFGCSQALQLNCTLDFAIQYNLCCFSSSGNNTSLFQNQNIDLIYRKLINNG</sequence>
<dbReference type="AlphaFoldDB" id="A0A1J5P5Q6"/>
<name>A0A1J5P5Q6_9ZZZZ</name>
<organism evidence="1">
    <name type="scientific">mine drainage metagenome</name>
    <dbReference type="NCBI Taxonomy" id="410659"/>
    <lineage>
        <taxon>unclassified sequences</taxon>
        <taxon>metagenomes</taxon>
        <taxon>ecological metagenomes</taxon>
    </lineage>
</organism>
<accession>A0A1J5P5Q6</accession>
<reference evidence="1" key="1">
    <citation type="submission" date="2016-10" db="EMBL/GenBank/DDBJ databases">
        <title>Sequence of Gallionella enrichment culture.</title>
        <authorList>
            <person name="Poehlein A."/>
            <person name="Muehling M."/>
            <person name="Daniel R."/>
        </authorList>
    </citation>
    <scope>NUCLEOTIDE SEQUENCE</scope>
</reference>
<gene>
    <name evidence="1" type="ORF">GALL_553180</name>
</gene>
<comment type="caution">
    <text evidence="1">The sequence shown here is derived from an EMBL/GenBank/DDBJ whole genome shotgun (WGS) entry which is preliminary data.</text>
</comment>
<dbReference type="EMBL" id="MLJW01009268">
    <property type="protein sequence ID" value="OIQ63143.1"/>
    <property type="molecule type" value="Genomic_DNA"/>
</dbReference>
<proteinExistence type="predicted"/>
<protein>
    <submittedName>
        <fullName evidence="1">Uncharacterized protein</fullName>
    </submittedName>
</protein>
<evidence type="ECO:0000313" key="1">
    <source>
        <dbReference type="EMBL" id="OIQ63143.1"/>
    </source>
</evidence>